<dbReference type="RefSeq" id="WP_011254696.1">
    <property type="nucleotide sequence ID" value="NC_006823.1"/>
</dbReference>
<dbReference type="KEGG" id="eba:p1B312"/>
<organism evidence="3 4">
    <name type="scientific">Aromatoleum aromaticum (strain DSM 19018 / LMG 30748 / EbN1)</name>
    <name type="common">Azoarcus sp. (strain EbN1)</name>
    <dbReference type="NCBI Taxonomy" id="76114"/>
    <lineage>
        <taxon>Bacteria</taxon>
        <taxon>Pseudomonadati</taxon>
        <taxon>Pseudomonadota</taxon>
        <taxon>Betaproteobacteria</taxon>
        <taxon>Rhodocyclales</taxon>
        <taxon>Rhodocyclaceae</taxon>
        <taxon>Aromatoleum</taxon>
    </lineage>
</organism>
<dbReference type="PANTHER" id="PTHR32097:SF17">
    <property type="entry name" value="CAMP-BINDING PROTEIN 1-RELATED"/>
    <property type="match status" value="1"/>
</dbReference>
<protein>
    <submittedName>
        <fullName evidence="3">Tellurium resistance protein</fullName>
    </submittedName>
</protein>
<dbReference type="Pfam" id="PF02342">
    <property type="entry name" value="TerD"/>
    <property type="match status" value="1"/>
</dbReference>
<dbReference type="AlphaFoldDB" id="Q5NWT1"/>
<evidence type="ECO:0000313" key="4">
    <source>
        <dbReference type="Proteomes" id="UP000006552"/>
    </source>
</evidence>
<dbReference type="CDD" id="cd06974">
    <property type="entry name" value="TerD_like"/>
    <property type="match status" value="1"/>
</dbReference>
<keyword evidence="1" id="KW-0778">Tellurium resistance</keyword>
<dbReference type="HOGENOM" id="CLU_055120_3_2_4"/>
<accession>Q5NWT1</accession>
<keyword evidence="4" id="KW-1185">Reference proteome</keyword>
<dbReference type="OrthoDB" id="5321109at2"/>
<dbReference type="InterPro" id="IPR003325">
    <property type="entry name" value="TerD"/>
</dbReference>
<gene>
    <name evidence="3" type="primary">terZ</name>
    <name evidence="3" type="ORF">p1B312</name>
</gene>
<evidence type="ECO:0000259" key="2">
    <source>
        <dbReference type="Pfam" id="PF02342"/>
    </source>
</evidence>
<evidence type="ECO:0000256" key="1">
    <source>
        <dbReference type="ARBA" id="ARBA00022686"/>
    </source>
</evidence>
<sequence length="199" mass="21652">MAISLQKGQKISLSKEAGGTLTKVVMGLGWDAVKKEKKGLMGFLGGGGGGEQEIDLDASCLMFDERGQVTDSVWFRQLKSHDGSITHTGDNRTGAGDGDDEQIIVDLSRVPPQVKSLVFTVNSFTGQTFQQVANAYCRIVDASNNNEVARYNLSVQGNHTAQIMAKVYRHNGEWKMHAIGENGVGRTFNELMPQITPHL</sequence>
<dbReference type="Gene3D" id="2.60.60.30">
    <property type="entry name" value="sav2460 like domains"/>
    <property type="match status" value="1"/>
</dbReference>
<keyword evidence="3" id="KW-0614">Plasmid</keyword>
<feature type="domain" description="TerD" evidence="2">
    <location>
        <begin position="1"/>
        <end position="191"/>
    </location>
</feature>
<dbReference type="EMBL" id="CR555307">
    <property type="protein sequence ID" value="CAI10483.1"/>
    <property type="molecule type" value="Genomic_DNA"/>
</dbReference>
<reference evidence="3 4" key="1">
    <citation type="journal article" date="2005" name="Arch. Microbiol.">
        <title>The genome sequence of an anaerobic aromatic-degrading denitrifying bacterium, strain EbN1.</title>
        <authorList>
            <person name="Rabus R."/>
            <person name="Kube M."/>
            <person name="Heider J."/>
            <person name="Beck A."/>
            <person name="Heitmann K."/>
            <person name="Widdel F."/>
            <person name="Reinhardt R."/>
        </authorList>
    </citation>
    <scope>NUCLEOTIDE SEQUENCE [LARGE SCALE GENOMIC DNA]</scope>
    <source>
        <strain evidence="3 4">EbN1</strain>
        <plasmid evidence="4">Plasmid pAzo1</plasmid>
    </source>
</reference>
<dbReference type="Proteomes" id="UP000006552">
    <property type="component" value="Plasmid 1"/>
</dbReference>
<name>Q5NWT1_AROAE</name>
<dbReference type="GO" id="GO:0046690">
    <property type="term" value="P:response to tellurium ion"/>
    <property type="evidence" value="ECO:0007669"/>
    <property type="project" value="UniProtKB-KW"/>
</dbReference>
<dbReference type="PANTHER" id="PTHR32097">
    <property type="entry name" value="CAMP-BINDING PROTEIN 1-RELATED"/>
    <property type="match status" value="1"/>
</dbReference>
<geneLocation type="plasmid" evidence="4">
    <name>pAzo1</name>
</geneLocation>
<evidence type="ECO:0000313" key="3">
    <source>
        <dbReference type="EMBL" id="CAI10483.1"/>
    </source>
</evidence>
<dbReference type="InterPro" id="IPR051324">
    <property type="entry name" value="Stress/Tellurium_Resist"/>
</dbReference>
<proteinExistence type="predicted"/>